<dbReference type="Proteomes" id="UP000022835">
    <property type="component" value="Unassembled WGS sequence"/>
</dbReference>
<dbReference type="STRING" id="1440774.Y900_011005"/>
<keyword evidence="3" id="KW-1185">Reference proteome</keyword>
<protein>
    <submittedName>
        <fullName evidence="2">Transposase</fullName>
    </submittedName>
</protein>
<reference evidence="2" key="1">
    <citation type="submission" date="2014-05" db="EMBL/GenBank/DDBJ databases">
        <title>Genome sequence of Mycobacterium aromaticivorans strain JS19b1T (= DSM 45407T).</title>
        <authorList>
            <person name="Kwak Y."/>
            <person name="Park G.-S."/>
            <person name="Li Q.X."/>
            <person name="Lee S.-E."/>
            <person name="Shin J.-H."/>
        </authorList>
    </citation>
    <scope>NUCLEOTIDE SEQUENCE [LARGE SCALE GENOMIC DNA]</scope>
    <source>
        <strain evidence="2">JS19b1</strain>
    </source>
</reference>
<dbReference type="eggNOG" id="ENOG5032DEX">
    <property type="taxonomic scope" value="Bacteria"/>
</dbReference>
<proteinExistence type="predicted"/>
<evidence type="ECO:0000256" key="1">
    <source>
        <dbReference type="SAM" id="MobiDB-lite"/>
    </source>
</evidence>
<name>A0A064CKX0_9MYCO</name>
<evidence type="ECO:0000313" key="3">
    <source>
        <dbReference type="Proteomes" id="UP000022835"/>
    </source>
</evidence>
<organism evidence="2 3">
    <name type="scientific">Mycolicibacterium aromaticivorans JS19b1 = JCM 16368</name>
    <dbReference type="NCBI Taxonomy" id="1440774"/>
    <lineage>
        <taxon>Bacteria</taxon>
        <taxon>Bacillati</taxon>
        <taxon>Actinomycetota</taxon>
        <taxon>Actinomycetes</taxon>
        <taxon>Mycobacteriales</taxon>
        <taxon>Mycobacteriaceae</taxon>
        <taxon>Mycolicibacterium</taxon>
    </lineage>
</organism>
<accession>A0A064CKX0</accession>
<sequence>MRQRPPPPSDNARRALAKYRESVSKDKRRDIEQAIKHLRKVNAPINISTVAARAGVQRKTVYKHDDLVAVIDAHRHHRSSADNASTTRETSIMAALRTQLAAKDTEIRTLRTKLAEQETTIALLYGQLDTHTT</sequence>
<feature type="compositionally biased region" description="Basic and acidic residues" evidence="1">
    <location>
        <begin position="18"/>
        <end position="28"/>
    </location>
</feature>
<gene>
    <name evidence="2" type="ORF">Y900_011005</name>
</gene>
<dbReference type="EMBL" id="JALN02000001">
    <property type="protein sequence ID" value="KDE99457.1"/>
    <property type="molecule type" value="Genomic_DNA"/>
</dbReference>
<feature type="region of interest" description="Disordered" evidence="1">
    <location>
        <begin position="1"/>
        <end position="28"/>
    </location>
</feature>
<dbReference type="Gene3D" id="1.20.5.490">
    <property type="entry name" value="Single helix bin"/>
    <property type="match status" value="1"/>
</dbReference>
<dbReference type="RefSeq" id="WP_036341823.1">
    <property type="nucleotide sequence ID" value="NZ_JALN02000001.1"/>
</dbReference>
<dbReference type="AlphaFoldDB" id="A0A064CKX0"/>
<evidence type="ECO:0000313" key="2">
    <source>
        <dbReference type="EMBL" id="KDE99457.1"/>
    </source>
</evidence>
<dbReference type="OrthoDB" id="4380416at2"/>
<comment type="caution">
    <text evidence="2">The sequence shown here is derived from an EMBL/GenBank/DDBJ whole genome shotgun (WGS) entry which is preliminary data.</text>
</comment>